<keyword evidence="9" id="KW-0007">Acetylation</keyword>
<dbReference type="GO" id="GO:0005783">
    <property type="term" value="C:endoplasmic reticulum"/>
    <property type="evidence" value="ECO:0007669"/>
    <property type="project" value="UniProtKB-SubCell"/>
</dbReference>
<dbReference type="GO" id="GO:0070628">
    <property type="term" value="F:proteasome binding"/>
    <property type="evidence" value="ECO:0007669"/>
    <property type="project" value="InterPro"/>
</dbReference>
<evidence type="ECO:0000313" key="15">
    <source>
        <dbReference type="Proteomes" id="UP000800093"/>
    </source>
</evidence>
<evidence type="ECO:0000313" key="14">
    <source>
        <dbReference type="EMBL" id="KAF2263360.1"/>
    </source>
</evidence>
<evidence type="ECO:0000256" key="6">
    <source>
        <dbReference type="ARBA" id="ARBA00022553"/>
    </source>
</evidence>
<evidence type="ECO:0000259" key="13">
    <source>
        <dbReference type="Pfam" id="PF11566"/>
    </source>
</evidence>
<sequence>MPAPNVVVSPLSAPSLATFMAASLPKGAEPQLKNAYEAVALVVHAGMTAVGFRIIGLGEDHQINTQEDAAASQHLPTEWNASPSYAFRYAHSQSAMEYLVKVNRLGGKAVVFGIALGDDKTTSFDVTVKDFVSESSLPITLSKSTSPEEIARKLHDVFISEGRLGDLGTLLKLNIIQKLAPSLQKEGYEDTQQQGERVQNPPRQPADREPRRPPDHEPEPARPYPYNDPLAIPPRGPNRPLPEPIPGFEDEYEINRPHPGLRDDRFPAGIGHDDLYPPGLGPHDPIRPHLGGGLPRPGGMGGGMHPTFDDPLFGGRGGDGGAYDPMAPPGARFDPIGPGGAPQDPRGGGRFPGGGGFGPGGRPPNPFGGFGSGDFI</sequence>
<feature type="region of interest" description="Disordered" evidence="11">
    <location>
        <begin position="184"/>
        <end position="260"/>
    </location>
</feature>
<feature type="compositionally biased region" description="Pro residues" evidence="11">
    <location>
        <begin position="231"/>
        <end position="245"/>
    </location>
</feature>
<dbReference type="GO" id="GO:0004866">
    <property type="term" value="F:endopeptidase inhibitor activity"/>
    <property type="evidence" value="ECO:0007669"/>
    <property type="project" value="InterPro"/>
</dbReference>
<feature type="compositionally biased region" description="Gly residues" evidence="11">
    <location>
        <begin position="346"/>
        <end position="360"/>
    </location>
</feature>
<evidence type="ECO:0000256" key="4">
    <source>
        <dbReference type="ARBA" id="ARBA00022481"/>
    </source>
</evidence>
<reference evidence="15" key="1">
    <citation type="journal article" date="2020" name="Stud. Mycol.">
        <title>101 Dothideomycetes genomes: A test case for predicting lifestyles and emergence of pathogens.</title>
        <authorList>
            <person name="Haridas S."/>
            <person name="Albert R."/>
            <person name="Binder M."/>
            <person name="Bloem J."/>
            <person name="LaButti K."/>
            <person name="Salamov A."/>
            <person name="Andreopoulos B."/>
            <person name="Baker S."/>
            <person name="Barry K."/>
            <person name="Bills G."/>
            <person name="Bluhm B."/>
            <person name="Cannon C."/>
            <person name="Castanera R."/>
            <person name="Culley D."/>
            <person name="Daum C."/>
            <person name="Ezra D."/>
            <person name="Gonzalez J."/>
            <person name="Henrissat B."/>
            <person name="Kuo A."/>
            <person name="Liang C."/>
            <person name="Lipzen A."/>
            <person name="Lutzoni F."/>
            <person name="Magnuson J."/>
            <person name="Mondo S."/>
            <person name="Nolan M."/>
            <person name="Ohm R."/>
            <person name="Pangilinan J."/>
            <person name="Park H.-J."/>
            <person name="Ramirez L."/>
            <person name="Alfaro M."/>
            <person name="Sun H."/>
            <person name="Tritt A."/>
            <person name="Yoshinaga Y."/>
            <person name="Zwiers L.-H."/>
            <person name="Turgeon B."/>
            <person name="Goodwin S."/>
            <person name="Spatafora J."/>
            <person name="Crous P."/>
            <person name="Grigoriev I."/>
        </authorList>
    </citation>
    <scope>NUCLEOTIDE SEQUENCE [LARGE SCALE GENOMIC DNA]</scope>
    <source>
        <strain evidence="15">CBS 304.66</strain>
    </source>
</reference>
<keyword evidence="6" id="KW-0597">Phosphoprotein</keyword>
<evidence type="ECO:0000256" key="10">
    <source>
        <dbReference type="ARBA" id="ARBA00024805"/>
    </source>
</evidence>
<organism evidence="14 15">
    <name type="scientific">Lojkania enalia</name>
    <dbReference type="NCBI Taxonomy" id="147567"/>
    <lineage>
        <taxon>Eukaryota</taxon>
        <taxon>Fungi</taxon>
        <taxon>Dikarya</taxon>
        <taxon>Ascomycota</taxon>
        <taxon>Pezizomycotina</taxon>
        <taxon>Dothideomycetes</taxon>
        <taxon>Pleosporomycetidae</taxon>
        <taxon>Pleosporales</taxon>
        <taxon>Pleosporales incertae sedis</taxon>
        <taxon>Lojkania</taxon>
    </lineage>
</organism>
<keyword evidence="7" id="KW-0256">Endoplasmic reticulum</keyword>
<dbReference type="PANTHER" id="PTHR13266:SF1">
    <property type="entry name" value="PROTEASOME INHIBITOR PI31 SUBUNIT"/>
    <property type="match status" value="1"/>
</dbReference>
<dbReference type="Pfam" id="PF11566">
    <property type="entry name" value="PI31_Prot_N"/>
    <property type="match status" value="1"/>
</dbReference>
<evidence type="ECO:0000256" key="11">
    <source>
        <dbReference type="SAM" id="MobiDB-lite"/>
    </source>
</evidence>
<dbReference type="Proteomes" id="UP000800093">
    <property type="component" value="Unassembled WGS sequence"/>
</dbReference>
<dbReference type="Gene3D" id="3.40.1000.30">
    <property type="match status" value="1"/>
</dbReference>
<evidence type="ECO:0000256" key="8">
    <source>
        <dbReference type="ARBA" id="ARBA00022942"/>
    </source>
</evidence>
<dbReference type="PANTHER" id="PTHR13266">
    <property type="entry name" value="PROTEASOME INHIBITOR"/>
    <property type="match status" value="1"/>
</dbReference>
<feature type="compositionally biased region" description="Basic and acidic residues" evidence="11">
    <location>
        <begin position="205"/>
        <end position="220"/>
    </location>
</feature>
<evidence type="ECO:0008006" key="16">
    <source>
        <dbReference type="Google" id="ProtNLM"/>
    </source>
</evidence>
<dbReference type="InterPro" id="IPR045128">
    <property type="entry name" value="PI31-like"/>
</dbReference>
<comment type="caution">
    <text evidence="14">The sequence shown here is derived from an EMBL/GenBank/DDBJ whole genome shotgun (WGS) entry which is preliminary data.</text>
</comment>
<feature type="region of interest" description="Disordered" evidence="11">
    <location>
        <begin position="302"/>
        <end position="376"/>
    </location>
</feature>
<comment type="function">
    <text evidence="10">Plays an important role in control of proteasome function. Inhibits the hydrolysis of protein and peptide substrates by the 20S proteasome. Also inhibits the activation of the proteasome by the proteasome regulatory proteins PA700 and PA28.</text>
</comment>
<evidence type="ECO:0000259" key="12">
    <source>
        <dbReference type="Pfam" id="PF08577"/>
    </source>
</evidence>
<dbReference type="InterPro" id="IPR021625">
    <property type="entry name" value="PI31_Prot_N"/>
</dbReference>
<keyword evidence="4" id="KW-0488">Methylation</keyword>
<feature type="domain" description="PI31 proteasome regulator N-terminal" evidence="13">
    <location>
        <begin position="29"/>
        <end position="186"/>
    </location>
</feature>
<dbReference type="AlphaFoldDB" id="A0A9P4K7Z8"/>
<comment type="similarity">
    <text evidence="3">Belongs to the proteasome inhibitor PI31 family.</text>
</comment>
<protein>
    <recommendedName>
        <fullName evidence="16">Proteasome inhibitor PI31 subunit</fullName>
    </recommendedName>
</protein>
<evidence type="ECO:0000256" key="5">
    <source>
        <dbReference type="ARBA" id="ARBA00022490"/>
    </source>
</evidence>
<dbReference type="GO" id="GO:0043161">
    <property type="term" value="P:proteasome-mediated ubiquitin-dependent protein catabolic process"/>
    <property type="evidence" value="ECO:0007669"/>
    <property type="project" value="InterPro"/>
</dbReference>
<comment type="subcellular location">
    <subcellularLocation>
        <location evidence="2">Cytoplasm</location>
    </subcellularLocation>
    <subcellularLocation>
        <location evidence="1">Endoplasmic reticulum</location>
    </subcellularLocation>
</comment>
<keyword evidence="15" id="KW-1185">Reference proteome</keyword>
<evidence type="ECO:0000256" key="2">
    <source>
        <dbReference type="ARBA" id="ARBA00004496"/>
    </source>
</evidence>
<dbReference type="OrthoDB" id="68090at2759"/>
<dbReference type="InterPro" id="IPR013886">
    <property type="entry name" value="PI31_Prot_C"/>
</dbReference>
<feature type="domain" description="PI31 proteasome regulator C-terminal" evidence="12">
    <location>
        <begin position="270"/>
        <end position="338"/>
    </location>
</feature>
<gene>
    <name evidence="14" type="ORF">CC78DRAFT_497066</name>
</gene>
<accession>A0A9P4K7Z8</accession>
<evidence type="ECO:0000256" key="1">
    <source>
        <dbReference type="ARBA" id="ARBA00004240"/>
    </source>
</evidence>
<evidence type="ECO:0000256" key="9">
    <source>
        <dbReference type="ARBA" id="ARBA00022990"/>
    </source>
</evidence>
<dbReference type="EMBL" id="ML986627">
    <property type="protein sequence ID" value="KAF2263360.1"/>
    <property type="molecule type" value="Genomic_DNA"/>
</dbReference>
<dbReference type="Pfam" id="PF08577">
    <property type="entry name" value="PI31_Prot_C"/>
    <property type="match status" value="1"/>
</dbReference>
<keyword evidence="5" id="KW-0963">Cytoplasm</keyword>
<proteinExistence type="inferred from homology"/>
<evidence type="ECO:0000256" key="7">
    <source>
        <dbReference type="ARBA" id="ARBA00022824"/>
    </source>
</evidence>
<name>A0A9P4K7Z8_9PLEO</name>
<dbReference type="GO" id="GO:0000502">
    <property type="term" value="C:proteasome complex"/>
    <property type="evidence" value="ECO:0007669"/>
    <property type="project" value="UniProtKB-KW"/>
</dbReference>
<evidence type="ECO:0000256" key="3">
    <source>
        <dbReference type="ARBA" id="ARBA00006405"/>
    </source>
</evidence>
<keyword evidence="8" id="KW-0647">Proteasome</keyword>